<keyword evidence="3" id="KW-0808">Transferase</keyword>
<keyword evidence="8" id="KW-0812">Transmembrane</keyword>
<feature type="transmembrane region" description="Helical" evidence="8">
    <location>
        <begin position="428"/>
        <end position="451"/>
    </location>
</feature>
<evidence type="ECO:0000313" key="11">
    <source>
        <dbReference type="Proteomes" id="UP001569963"/>
    </source>
</evidence>
<dbReference type="Gene3D" id="3.30.200.20">
    <property type="entry name" value="Phosphorylase Kinase, domain 1"/>
    <property type="match status" value="1"/>
</dbReference>
<keyword evidence="8" id="KW-0472">Membrane</keyword>
<dbReference type="PANTHER" id="PTHR43289">
    <property type="entry name" value="MITOGEN-ACTIVATED PROTEIN KINASE KINASE KINASE 20-RELATED"/>
    <property type="match status" value="1"/>
</dbReference>
<organism evidence="10 11">
    <name type="scientific">Actinomadura monticuli</name>
    <dbReference type="NCBI Taxonomy" id="3097367"/>
    <lineage>
        <taxon>Bacteria</taxon>
        <taxon>Bacillati</taxon>
        <taxon>Actinomycetota</taxon>
        <taxon>Actinomycetes</taxon>
        <taxon>Streptosporangiales</taxon>
        <taxon>Thermomonosporaceae</taxon>
        <taxon>Actinomadura</taxon>
    </lineage>
</organism>
<dbReference type="PROSITE" id="PS50011">
    <property type="entry name" value="PROTEIN_KINASE_DOM"/>
    <property type="match status" value="1"/>
</dbReference>
<dbReference type="InterPro" id="IPR008271">
    <property type="entry name" value="Ser/Thr_kinase_AS"/>
</dbReference>
<evidence type="ECO:0000256" key="6">
    <source>
        <dbReference type="ARBA" id="ARBA00022840"/>
    </source>
</evidence>
<keyword evidence="11" id="KW-1185">Reference proteome</keyword>
<evidence type="ECO:0000256" key="3">
    <source>
        <dbReference type="ARBA" id="ARBA00022679"/>
    </source>
</evidence>
<dbReference type="Gene3D" id="1.10.510.10">
    <property type="entry name" value="Transferase(Phosphotransferase) domain 1"/>
    <property type="match status" value="1"/>
</dbReference>
<feature type="transmembrane region" description="Helical" evidence="8">
    <location>
        <begin position="347"/>
        <end position="367"/>
    </location>
</feature>
<dbReference type="SMART" id="SM00220">
    <property type="entry name" value="S_TKc"/>
    <property type="match status" value="1"/>
</dbReference>
<keyword evidence="8" id="KW-1133">Transmembrane helix</keyword>
<keyword evidence="4 7" id="KW-0547">Nucleotide-binding</keyword>
<feature type="transmembrane region" description="Helical" evidence="8">
    <location>
        <begin position="483"/>
        <end position="502"/>
    </location>
</feature>
<dbReference type="Proteomes" id="UP001569963">
    <property type="component" value="Unassembled WGS sequence"/>
</dbReference>
<evidence type="ECO:0000256" key="2">
    <source>
        <dbReference type="ARBA" id="ARBA00022527"/>
    </source>
</evidence>
<dbReference type="PROSITE" id="PS00108">
    <property type="entry name" value="PROTEIN_KINASE_ST"/>
    <property type="match status" value="1"/>
</dbReference>
<evidence type="ECO:0000256" key="7">
    <source>
        <dbReference type="PROSITE-ProRule" id="PRU10141"/>
    </source>
</evidence>
<dbReference type="PANTHER" id="PTHR43289:SF6">
    <property type="entry name" value="SERINE_THREONINE-PROTEIN KINASE NEKL-3"/>
    <property type="match status" value="1"/>
</dbReference>
<evidence type="ECO:0000256" key="8">
    <source>
        <dbReference type="SAM" id="Phobius"/>
    </source>
</evidence>
<dbReference type="CDD" id="cd14014">
    <property type="entry name" value="STKc_PknB_like"/>
    <property type="match status" value="1"/>
</dbReference>
<dbReference type="Pfam" id="PF00069">
    <property type="entry name" value="Pkinase"/>
    <property type="match status" value="1"/>
</dbReference>
<keyword evidence="6 7" id="KW-0067">ATP-binding</keyword>
<evidence type="ECO:0000259" key="9">
    <source>
        <dbReference type="PROSITE" id="PS50011"/>
    </source>
</evidence>
<dbReference type="GO" id="GO:0016301">
    <property type="term" value="F:kinase activity"/>
    <property type="evidence" value="ECO:0007669"/>
    <property type="project" value="UniProtKB-KW"/>
</dbReference>
<dbReference type="InterPro" id="IPR011009">
    <property type="entry name" value="Kinase-like_dom_sf"/>
</dbReference>
<protein>
    <recommendedName>
        <fullName evidence="1">non-specific serine/threonine protein kinase</fullName>
        <ecNumber evidence="1">2.7.11.1</ecNumber>
    </recommendedName>
</protein>
<keyword evidence="5 10" id="KW-0418">Kinase</keyword>
<name>A0ABV4QGB7_9ACTN</name>
<evidence type="ECO:0000256" key="4">
    <source>
        <dbReference type="ARBA" id="ARBA00022741"/>
    </source>
</evidence>
<dbReference type="SUPFAM" id="SSF56112">
    <property type="entry name" value="Protein kinase-like (PK-like)"/>
    <property type="match status" value="1"/>
</dbReference>
<feature type="transmembrane region" description="Helical" evidence="8">
    <location>
        <begin position="458"/>
        <end position="477"/>
    </location>
</feature>
<evidence type="ECO:0000313" key="10">
    <source>
        <dbReference type="EMBL" id="MFA1541564.1"/>
    </source>
</evidence>
<dbReference type="RefSeq" id="WP_371951720.1">
    <property type="nucleotide sequence ID" value="NZ_JAXCEI010000009.1"/>
</dbReference>
<accession>A0ABV4QGB7</accession>
<sequence>MSAARPVAASWCVEAWVRVLAGRYELGRELGSGGMGAVYRSVDRELDRPVAVKVLPEQLARQPGFLARFQREARVAAGLSHPHLVVVHDVGQEKGAEHAVPYLVMELVQGPTLAEVLQGGPLAPERAASVVLDVLDALEHCHAKGVVHRDIKPANIMLDESGSRPVVKVMDFGIARLMSEEATRLTATGMLIGTPAYLSPEQADGKPVGPASDLYSLGCVLFELLTGRPPFTGGTPSGVLMGHLLRTPEAPSALRPGLPVSWDQVVLKALAKDPKERYASAGDMRAALLNALGQAAPAAAAWGGIPQRAMIPAQRVPADDGPPRTVPSSAGTVSMGLPAALARRSRLLSIATIDCAVIGYGLYLSSWQLGPRFVVAFNLFYLAMVGCAAATLNQRTRLPAAAAVFGTTPGWVYMLLEEALDDGIGVRLGLSFLCGLAVSVTGGVIAVGGGLTMSPVRFTLGLVAPLAIVSMPFIAFGMPPARFAVIVTAVCVLAVAVLLLAVSFRSRRAAASAVAGLLFFMLIFVLG</sequence>
<keyword evidence="2" id="KW-0723">Serine/threonine-protein kinase</keyword>
<evidence type="ECO:0000256" key="1">
    <source>
        <dbReference type="ARBA" id="ARBA00012513"/>
    </source>
</evidence>
<feature type="transmembrane region" description="Helical" evidence="8">
    <location>
        <begin position="509"/>
        <end position="526"/>
    </location>
</feature>
<proteinExistence type="predicted"/>
<dbReference type="EC" id="2.7.11.1" evidence="1"/>
<feature type="binding site" evidence="7">
    <location>
        <position position="53"/>
    </location>
    <ligand>
        <name>ATP</name>
        <dbReference type="ChEBI" id="CHEBI:30616"/>
    </ligand>
</feature>
<evidence type="ECO:0000256" key="5">
    <source>
        <dbReference type="ARBA" id="ARBA00022777"/>
    </source>
</evidence>
<dbReference type="PROSITE" id="PS00107">
    <property type="entry name" value="PROTEIN_KINASE_ATP"/>
    <property type="match status" value="1"/>
</dbReference>
<dbReference type="InterPro" id="IPR017441">
    <property type="entry name" value="Protein_kinase_ATP_BS"/>
</dbReference>
<gene>
    <name evidence="10" type="ORF">SM611_21765</name>
</gene>
<dbReference type="InterPro" id="IPR000719">
    <property type="entry name" value="Prot_kinase_dom"/>
</dbReference>
<feature type="domain" description="Protein kinase" evidence="9">
    <location>
        <begin position="24"/>
        <end position="289"/>
    </location>
</feature>
<comment type="caution">
    <text evidence="10">The sequence shown here is derived from an EMBL/GenBank/DDBJ whole genome shotgun (WGS) entry which is preliminary data.</text>
</comment>
<feature type="transmembrane region" description="Helical" evidence="8">
    <location>
        <begin position="373"/>
        <end position="391"/>
    </location>
</feature>
<reference evidence="10 11" key="1">
    <citation type="submission" date="2023-11" db="EMBL/GenBank/DDBJ databases">
        <title>Actinomadura monticuli sp. nov., isolated from volcanic ash.</title>
        <authorList>
            <person name="Lee S.D."/>
            <person name="Yang H."/>
            <person name="Kim I.S."/>
        </authorList>
    </citation>
    <scope>NUCLEOTIDE SEQUENCE [LARGE SCALE GENOMIC DNA]</scope>
    <source>
        <strain evidence="10 11">DLS-62</strain>
    </source>
</reference>
<dbReference type="EMBL" id="JAXCEI010000009">
    <property type="protein sequence ID" value="MFA1541564.1"/>
    <property type="molecule type" value="Genomic_DNA"/>
</dbReference>